<feature type="chain" id="PRO_5001905577" description="Peptidase M61" evidence="1">
    <location>
        <begin position="22"/>
        <end position="558"/>
    </location>
</feature>
<dbReference type="eggNOG" id="COG3975">
    <property type="taxonomic scope" value="Bacteria"/>
</dbReference>
<name>A0A094JVV2_9GAMM</name>
<proteinExistence type="predicted"/>
<gene>
    <name evidence="2" type="ORF">HR45_15715</name>
</gene>
<comment type="caution">
    <text evidence="2">The sequence shown here is derived from an EMBL/GenBank/DDBJ whole genome shotgun (WGS) entry which is preliminary data.</text>
</comment>
<accession>A0A094JVV2</accession>
<dbReference type="STRING" id="1515746.HR45_15715"/>
<dbReference type="RefSeq" id="WP_037444657.1">
    <property type="nucleotide sequence ID" value="NZ_JPEO01000016.1"/>
</dbReference>
<evidence type="ECO:0000256" key="1">
    <source>
        <dbReference type="SAM" id="SignalP"/>
    </source>
</evidence>
<dbReference type="AlphaFoldDB" id="A0A094JVV2"/>
<reference evidence="2 3" key="1">
    <citation type="submission" date="2014-06" db="EMBL/GenBank/DDBJ databases">
        <title>Shewanella sp. YQH10.</title>
        <authorList>
            <person name="Liu Y."/>
            <person name="Zeng R."/>
        </authorList>
    </citation>
    <scope>NUCLEOTIDE SEQUENCE [LARGE SCALE GENOMIC DNA]</scope>
    <source>
        <strain evidence="2 3">YQH10</strain>
    </source>
</reference>
<protein>
    <recommendedName>
        <fullName evidence="4">Peptidase M61</fullName>
    </recommendedName>
</protein>
<keyword evidence="1" id="KW-0732">Signal</keyword>
<dbReference type="InterPro" id="IPR036034">
    <property type="entry name" value="PDZ_sf"/>
</dbReference>
<dbReference type="EMBL" id="JPEO01000016">
    <property type="protein sequence ID" value="KFZ36576.1"/>
    <property type="molecule type" value="Genomic_DNA"/>
</dbReference>
<dbReference type="Proteomes" id="UP000029264">
    <property type="component" value="Unassembled WGS sequence"/>
</dbReference>
<sequence>MKSYHHPLGMLLLSVAGTTVAAEQPSIHLQLTPILQGGQVVAVDVKETIESDKPLPQLVISKTLGPLQHIVERISQLQVSDSQGQLSLHQGIATLPDALGQTPYAWQTNRDTTGIVTVSYRAAVSTETTPGPTWELRTEAKGMSAAGNTFLVLPESQATYKVSAAWDLSALGDDATSINSLPVTREATPARIAATYFMAGDLARLNGSGVSSPFRAASTAAPNKFATATLLEWAHNAYQKYSDFLGFSELPPFTVLFRSNPMISKSGTELPDALMVAANNDIELSEMQQILSHEMVHVYLHSLEGASWFQEGLAVMYENRAPFALGFTSSDTYLKAVNNTLLTYYSNVRKDMDMQAATAAFWTDARARLQPYYRGAMYFIVTDSRIRKASNGEHNLDQLLVDFLARSREGKSVAAQDWVALVRQYIGADADKDYAAMQSGGFLVPEDDAFGRCFTREKVSMPLFDLGFEISSLMQVPRVIHGLQPNSPAAKAGLKEGDKVLKSVGLDEQQSKPSSPLTLLVERNGKPTSISFVPTGALTEGYQWQKKNGTAGETECRR</sequence>
<dbReference type="Gene3D" id="1.10.390.10">
    <property type="entry name" value="Neutral Protease Domain 2"/>
    <property type="match status" value="1"/>
</dbReference>
<dbReference type="Gene3D" id="2.30.42.10">
    <property type="match status" value="1"/>
</dbReference>
<evidence type="ECO:0008006" key="4">
    <source>
        <dbReference type="Google" id="ProtNLM"/>
    </source>
</evidence>
<dbReference type="SUPFAM" id="SSF50156">
    <property type="entry name" value="PDZ domain-like"/>
    <property type="match status" value="1"/>
</dbReference>
<organism evidence="2 3">
    <name type="scientific">Shewanella mangrovi</name>
    <dbReference type="NCBI Taxonomy" id="1515746"/>
    <lineage>
        <taxon>Bacteria</taxon>
        <taxon>Pseudomonadati</taxon>
        <taxon>Pseudomonadota</taxon>
        <taxon>Gammaproteobacteria</taxon>
        <taxon>Alteromonadales</taxon>
        <taxon>Shewanellaceae</taxon>
        <taxon>Shewanella</taxon>
    </lineage>
</organism>
<evidence type="ECO:0000313" key="3">
    <source>
        <dbReference type="Proteomes" id="UP000029264"/>
    </source>
</evidence>
<dbReference type="OrthoDB" id="1467486at2"/>
<evidence type="ECO:0000313" key="2">
    <source>
        <dbReference type="EMBL" id="KFZ36576.1"/>
    </source>
</evidence>
<keyword evidence="3" id="KW-1185">Reference proteome</keyword>
<dbReference type="InterPro" id="IPR027268">
    <property type="entry name" value="Peptidase_M4/M1_CTD_sf"/>
</dbReference>
<feature type="signal peptide" evidence="1">
    <location>
        <begin position="1"/>
        <end position="21"/>
    </location>
</feature>